<reference evidence="1" key="1">
    <citation type="submission" date="2018-11" db="EMBL/GenBank/DDBJ databases">
        <authorList>
            <person name="Grassa J C."/>
        </authorList>
    </citation>
    <scope>NUCLEOTIDE SEQUENCE [LARGE SCALE GENOMIC DNA]</scope>
</reference>
<dbReference type="Gramene" id="evm.model.03.1438">
    <property type="protein sequence ID" value="cds.evm.model.03.1438"/>
    <property type="gene ID" value="evm.TU.03.1438"/>
</dbReference>
<dbReference type="EnsemblPlants" id="evm.model.03.1438">
    <property type="protein sequence ID" value="cds.evm.model.03.1438"/>
    <property type="gene ID" value="evm.TU.03.1438"/>
</dbReference>
<sequence length="138" mass="15661">MLPQDAAQCLTRVWNEGRLPSKLGICSLPCAGIFGRRRISWGGQNLAPAGSNWKVYHLKRMEWDEDKGDPRTDVEAEQPIADNRMVPLYERFRKQAPPVVLGGLDMMKAEEWLTVIERILNFIGVVGNDRVTCATFKF</sequence>
<keyword evidence="2" id="KW-1185">Reference proteome</keyword>
<accession>A0A803P5A4</accession>
<evidence type="ECO:0000313" key="1">
    <source>
        <dbReference type="EnsemblPlants" id="cds.evm.model.03.1438"/>
    </source>
</evidence>
<dbReference type="EMBL" id="UZAU01000302">
    <property type="status" value="NOT_ANNOTATED_CDS"/>
    <property type="molecule type" value="Genomic_DNA"/>
</dbReference>
<proteinExistence type="predicted"/>
<organism evidence="1 2">
    <name type="scientific">Cannabis sativa</name>
    <name type="common">Hemp</name>
    <name type="synonym">Marijuana</name>
    <dbReference type="NCBI Taxonomy" id="3483"/>
    <lineage>
        <taxon>Eukaryota</taxon>
        <taxon>Viridiplantae</taxon>
        <taxon>Streptophyta</taxon>
        <taxon>Embryophyta</taxon>
        <taxon>Tracheophyta</taxon>
        <taxon>Spermatophyta</taxon>
        <taxon>Magnoliopsida</taxon>
        <taxon>eudicotyledons</taxon>
        <taxon>Gunneridae</taxon>
        <taxon>Pentapetalae</taxon>
        <taxon>rosids</taxon>
        <taxon>fabids</taxon>
        <taxon>Rosales</taxon>
        <taxon>Cannabaceae</taxon>
        <taxon>Cannabis</taxon>
    </lineage>
</organism>
<evidence type="ECO:0000313" key="2">
    <source>
        <dbReference type="Proteomes" id="UP000596661"/>
    </source>
</evidence>
<protein>
    <submittedName>
        <fullName evidence="1">Uncharacterized protein</fullName>
    </submittedName>
</protein>
<dbReference type="Proteomes" id="UP000596661">
    <property type="component" value="Chromosome 3"/>
</dbReference>
<dbReference type="AlphaFoldDB" id="A0A803P5A4"/>
<name>A0A803P5A4_CANSA</name>
<reference evidence="1" key="2">
    <citation type="submission" date="2021-03" db="UniProtKB">
        <authorList>
            <consortium name="EnsemblPlants"/>
        </authorList>
    </citation>
    <scope>IDENTIFICATION</scope>
</reference>